<evidence type="ECO:0000256" key="2">
    <source>
        <dbReference type="SAM" id="Phobius"/>
    </source>
</evidence>
<gene>
    <name evidence="3" type="ORF">FHR82_001922</name>
</gene>
<reference evidence="3 4" key="1">
    <citation type="submission" date="2020-08" db="EMBL/GenBank/DDBJ databases">
        <title>Genomic Encyclopedia of Type Strains, Phase III (KMG-III): the genomes of soil and plant-associated and newly described type strains.</title>
        <authorList>
            <person name="Whitman W."/>
        </authorList>
    </citation>
    <scope>NUCLEOTIDE SEQUENCE [LARGE SCALE GENOMIC DNA]</scope>
    <source>
        <strain evidence="3 4">CECT 8960</strain>
    </source>
</reference>
<feature type="compositionally biased region" description="Low complexity" evidence="1">
    <location>
        <begin position="1"/>
        <end position="26"/>
    </location>
</feature>
<accession>A0A7W7Q2A1</accession>
<dbReference type="RefSeq" id="WP_184809893.1">
    <property type="nucleotide sequence ID" value="NZ_JACHJQ010000002.1"/>
</dbReference>
<keyword evidence="2" id="KW-1133">Transmembrane helix</keyword>
<keyword evidence="4" id="KW-1185">Reference proteome</keyword>
<name>A0A7W7Q2A1_9PSEU</name>
<dbReference type="AlphaFoldDB" id="A0A7W7Q2A1"/>
<evidence type="ECO:0000313" key="4">
    <source>
        <dbReference type="Proteomes" id="UP000520767"/>
    </source>
</evidence>
<evidence type="ECO:0008006" key="5">
    <source>
        <dbReference type="Google" id="ProtNLM"/>
    </source>
</evidence>
<comment type="caution">
    <text evidence="3">The sequence shown here is derived from an EMBL/GenBank/DDBJ whole genome shotgun (WGS) entry which is preliminary data.</text>
</comment>
<feature type="region of interest" description="Disordered" evidence="1">
    <location>
        <begin position="1"/>
        <end position="39"/>
    </location>
</feature>
<sequence length="224" mass="23529">MTYPPQQPGQQGQPGQYGQSSYQGLGSYSGGGQGGPAGPGGRNTGKIIAIVVIAVLVLGGGGVATYFLTRDSGSSSNDASSDRTNRDNSNNTGSDQTPSDDASSDRDQDQESDESDASNTPDDVRDDYMAAYENKDFADVVDSACRAYKTKFGTDTSELETKLEGYDISASPDGEAEIDSEHPDTATAKIDLTLVGDGQTQEPKILIKIVQESGEWRFCGEGTA</sequence>
<proteinExistence type="predicted"/>
<keyword evidence="2" id="KW-0472">Membrane</keyword>
<feature type="compositionally biased region" description="Low complexity" evidence="1">
    <location>
        <begin position="87"/>
        <end position="101"/>
    </location>
</feature>
<protein>
    <recommendedName>
        <fullName evidence="5">DUF4878 domain-containing protein</fullName>
    </recommendedName>
</protein>
<evidence type="ECO:0000256" key="1">
    <source>
        <dbReference type="SAM" id="MobiDB-lite"/>
    </source>
</evidence>
<feature type="transmembrane region" description="Helical" evidence="2">
    <location>
        <begin position="47"/>
        <end position="68"/>
    </location>
</feature>
<dbReference type="Proteomes" id="UP000520767">
    <property type="component" value="Unassembled WGS sequence"/>
</dbReference>
<feature type="compositionally biased region" description="Gly residues" evidence="1">
    <location>
        <begin position="27"/>
        <end position="39"/>
    </location>
</feature>
<organism evidence="3 4">
    <name type="scientific">Actinophytocola algeriensis</name>
    <dbReference type="NCBI Taxonomy" id="1768010"/>
    <lineage>
        <taxon>Bacteria</taxon>
        <taxon>Bacillati</taxon>
        <taxon>Actinomycetota</taxon>
        <taxon>Actinomycetes</taxon>
        <taxon>Pseudonocardiales</taxon>
        <taxon>Pseudonocardiaceae</taxon>
    </lineage>
</organism>
<dbReference type="EMBL" id="JACHJQ010000002">
    <property type="protein sequence ID" value="MBB4905705.1"/>
    <property type="molecule type" value="Genomic_DNA"/>
</dbReference>
<feature type="region of interest" description="Disordered" evidence="1">
    <location>
        <begin position="69"/>
        <end position="125"/>
    </location>
</feature>
<evidence type="ECO:0000313" key="3">
    <source>
        <dbReference type="EMBL" id="MBB4905705.1"/>
    </source>
</evidence>
<keyword evidence="2" id="KW-0812">Transmembrane</keyword>
<feature type="compositionally biased region" description="Low complexity" evidence="1">
    <location>
        <begin position="69"/>
        <end position="79"/>
    </location>
</feature>